<dbReference type="Proteomes" id="UP000290243">
    <property type="component" value="Chromosome"/>
</dbReference>
<accession>A0A449B506</accession>
<evidence type="ECO:0000313" key="2">
    <source>
        <dbReference type="Proteomes" id="UP000290243"/>
    </source>
</evidence>
<evidence type="ECO:0000313" key="1">
    <source>
        <dbReference type="EMBL" id="VEU75655.1"/>
    </source>
</evidence>
<dbReference type="KEGG" id="mmau:NCTC10168_00582"/>
<proteinExistence type="predicted"/>
<name>A0A449B506_9BACT</name>
<organism evidence="1 2">
    <name type="scientific">Mycoplasmopsis maculosa</name>
    <dbReference type="NCBI Taxonomy" id="114885"/>
    <lineage>
        <taxon>Bacteria</taxon>
        <taxon>Bacillati</taxon>
        <taxon>Mycoplasmatota</taxon>
        <taxon>Mycoplasmoidales</taxon>
        <taxon>Metamycoplasmataceae</taxon>
        <taxon>Mycoplasmopsis</taxon>
    </lineage>
</organism>
<dbReference type="NCBIfam" id="NF045770">
    <property type="entry name" value="MPN403_MG284_C"/>
    <property type="match status" value="1"/>
</dbReference>
<dbReference type="AlphaFoldDB" id="A0A449B506"/>
<dbReference type="EMBL" id="LR215037">
    <property type="protein sequence ID" value="VEU75655.1"/>
    <property type="molecule type" value="Genomic_DNA"/>
</dbReference>
<reference evidence="1 2" key="1">
    <citation type="submission" date="2019-01" db="EMBL/GenBank/DDBJ databases">
        <authorList>
            <consortium name="Pathogen Informatics"/>
        </authorList>
    </citation>
    <scope>NUCLEOTIDE SEQUENCE [LARGE SCALE GENOMIC DNA]</scope>
    <source>
        <strain evidence="1 2">NCTC10168</strain>
    </source>
</reference>
<sequence>MNITYENYFNSNINSKEKAKIIKSLCVLEKINSKIINDYKQHNKNILNLLKRKKPAFRIYNILAAMKPIYAKIIENDFIQEKENKWYNKEMKKSTYYRNKNLAMDEFLFLYINAGYNFN</sequence>
<dbReference type="InterPro" id="IPR058231">
    <property type="entry name" value="MG284-like_C"/>
</dbReference>
<dbReference type="OrthoDB" id="398491at2"/>
<dbReference type="RefSeq" id="WP_129646942.1">
    <property type="nucleotide sequence ID" value="NZ_LR215037.1"/>
</dbReference>
<keyword evidence="2" id="KW-1185">Reference proteome</keyword>
<protein>
    <submittedName>
        <fullName evidence="1">Uncharacterized protein</fullName>
    </submittedName>
</protein>
<gene>
    <name evidence="1" type="ORF">NCTC10168_00582</name>
</gene>